<keyword evidence="2" id="KW-1185">Reference proteome</keyword>
<dbReference type="Gene3D" id="1.25.40.10">
    <property type="entry name" value="Tetratricopeptide repeat domain"/>
    <property type="match status" value="4"/>
</dbReference>
<dbReference type="InterPro" id="IPR011990">
    <property type="entry name" value="TPR-like_helical_dom_sf"/>
</dbReference>
<dbReference type="OrthoDB" id="5951504at2759"/>
<dbReference type="PANTHER" id="PTHR10098">
    <property type="entry name" value="RAPSYN-RELATED"/>
    <property type="match status" value="1"/>
</dbReference>
<feature type="domain" description="CHAT" evidence="1">
    <location>
        <begin position="761"/>
        <end position="1050"/>
    </location>
</feature>
<name>A0A6P8I0X2_ACTTE</name>
<dbReference type="InParanoid" id="A0A6P8I0X2"/>
<accession>A0A6P8I0X2</accession>
<dbReference type="Proteomes" id="UP000515163">
    <property type="component" value="Unplaced"/>
</dbReference>
<dbReference type="InterPro" id="IPR024983">
    <property type="entry name" value="CHAT_dom"/>
</dbReference>
<organism evidence="2 3">
    <name type="scientific">Actinia tenebrosa</name>
    <name type="common">Australian red waratah sea anemone</name>
    <dbReference type="NCBI Taxonomy" id="6105"/>
    <lineage>
        <taxon>Eukaryota</taxon>
        <taxon>Metazoa</taxon>
        <taxon>Cnidaria</taxon>
        <taxon>Anthozoa</taxon>
        <taxon>Hexacorallia</taxon>
        <taxon>Actiniaria</taxon>
        <taxon>Actiniidae</taxon>
        <taxon>Actinia</taxon>
    </lineage>
</organism>
<reference evidence="3" key="1">
    <citation type="submission" date="2025-08" db="UniProtKB">
        <authorList>
            <consortium name="RefSeq"/>
        </authorList>
    </citation>
    <scope>IDENTIFICATION</scope>
    <source>
        <tissue evidence="3">Tentacle</tissue>
    </source>
</reference>
<evidence type="ECO:0000313" key="3">
    <source>
        <dbReference type="RefSeq" id="XP_031558520.1"/>
    </source>
</evidence>
<sequence>MAPFSELKSKGDRAFGQDDLFQAISYYTEALSLVPDDEEVLGCRSVVYSKLNMYNEAKNDAERLISAVPNEPKGYFLKAVALENLGNNTDALKFFLSAYERDSQHPLGLMLSIIQVAGSICQLSEDEEINLTQDGDSDDAKKFKILVLLGKRFHESKNYSLSIEILMAALTSHCILQSQSSTWLQDSETKGMDNDDSHYSLASISEHLLAPTKKHCLSSMYITTGYHGDASETTLDEDKIEKSPTIDFQSIMSALATLGLSYFALSKLKQALLYSKQCLMLALECESKKYELRSYVQLSNIHKRLGDYLQAISYNGKLLAVGRDLEKGDMNCHEAYWNKDIERKAVWNLSAAYKSLGDFKTALSYAHEYMELLKVIDQENLTVAYSNLGQLELLLGNHASALECHKMEVRLSKKFDDKESMAYAYGNVGKVYAAMKNFKQSEINHMQHIKLAQSISDRVCELVAVKQLGDMFRLMGEYGKALEQYDKHLSQVKVNKLEESLQCQVYGLIGLCYWKLNQLYRAQHNFEQCLKLATQIGDKQEELNARYSLAKIMKALRLHEKCRQYYNEVIPVLEHRLFMKQKNHVMYDDELVDKLADCYGDLQEVLIEMDCVKEALEICEHWKSKLLVNILRSRDILRTDEGILHADLSPYNAAEIFKLVDTSESLVLVYSCLQSGFMSWLLGPGKGVLKFYRHKSCEHLSVEERIKDCIEKLHDGHQMNYKCDQRSLPDGDSRASVQEQNGAKQKSSCFSCHFSNSNFKPLQMLYKILIEPFREELEREDKDVLSNKLIIVPGTQMTMVPFPSLQNSRGEYLYEKYCITIMPCVRALSLNNNSTRKATSDENFKILVAGNPKIPSVDLNGVAWQPPGEGLLAEKEVTSIATLLGVEPVTGCQATKECITETLSKSSLAHLVTYGSWKKGCLAFTPNRHCHGDKPLEDSYLLSVSDLLSIDLTAKLIVISSCCGCSHKFCYLKQVNLSLATALLAAGAKAVILSLWSVEQLTLMNFYHYLYCGLEKEETISCAITQAYNHIRSTDQLSNPVFWSSHIMIGFDGSFNLLKLRHHLYDQLLDREVGFVGCHRFGIRTSTGTLNDKAKADKFREILTSLMLQHGSLPLVLPALRDLVKLANSMLASYEEGRSLNQIVMSSQLNSSVLDAPFTQDLLLFLGFNFQKDGAKDKDPFVVFPHWDYESTLETSAVILDAACSIFEVSGLAGHLLGRLMKILTQNNMDKMKELLSITTKYPTRIVKTSDFMVRSLWCHKEIQRFLMSVGFYEVGQSLLFNKNENNQIMIKGALKILSGLLGNMEMVKIKPHLSSTRELTSGDSRNIKLLSLSPTVTETNQIVMRTPWMSQRADQKEAKIKLKCAKELEAINKHFGRVVTRSNYWHAQLLRAQNSKKPSLPVIATKDQQPQLPLATAETKRKLKVKVVSGLTPSCDRKLAEEEPKMTITEARERRKAIYKIYGQRYDDIAMRKRNEIRHLFSSFTEDSKI</sequence>
<proteinExistence type="predicted"/>
<dbReference type="Pfam" id="PF13181">
    <property type="entry name" value="TPR_8"/>
    <property type="match status" value="1"/>
</dbReference>
<dbReference type="GeneID" id="116294962"/>
<dbReference type="SMART" id="SM00028">
    <property type="entry name" value="TPR"/>
    <property type="match status" value="10"/>
</dbReference>
<dbReference type="Pfam" id="PF12770">
    <property type="entry name" value="CHAT"/>
    <property type="match status" value="1"/>
</dbReference>
<protein>
    <submittedName>
        <fullName evidence="3">Tetratricopeptide repeat protein 28-like</fullName>
    </submittedName>
</protein>
<dbReference type="SUPFAM" id="SSF48452">
    <property type="entry name" value="TPR-like"/>
    <property type="match status" value="2"/>
</dbReference>
<dbReference type="PANTHER" id="PTHR10098:SF108">
    <property type="entry name" value="TETRATRICOPEPTIDE REPEAT PROTEIN 28"/>
    <property type="match status" value="1"/>
</dbReference>
<evidence type="ECO:0000259" key="1">
    <source>
        <dbReference type="Pfam" id="PF12770"/>
    </source>
</evidence>
<gene>
    <name evidence="3" type="primary">LOC116294962</name>
</gene>
<dbReference type="InterPro" id="IPR019734">
    <property type="entry name" value="TPR_rpt"/>
</dbReference>
<evidence type="ECO:0000313" key="2">
    <source>
        <dbReference type="Proteomes" id="UP000515163"/>
    </source>
</evidence>
<dbReference type="KEGG" id="aten:116294962"/>
<dbReference type="RefSeq" id="XP_031558520.1">
    <property type="nucleotide sequence ID" value="XM_031702660.1"/>
</dbReference>